<name>A0A1C7LS32_GRIFR</name>
<dbReference type="OrthoDB" id="77405at2759"/>
<dbReference type="GO" id="GO:0035673">
    <property type="term" value="F:oligopeptide transmembrane transporter activity"/>
    <property type="evidence" value="ECO:0007669"/>
    <property type="project" value="InterPro"/>
</dbReference>
<feature type="transmembrane region" description="Helical" evidence="8">
    <location>
        <begin position="254"/>
        <end position="279"/>
    </location>
</feature>
<dbReference type="InterPro" id="IPR004813">
    <property type="entry name" value="OPT"/>
</dbReference>
<evidence type="ECO:0000313" key="10">
    <source>
        <dbReference type="Proteomes" id="UP000092993"/>
    </source>
</evidence>
<keyword evidence="10" id="KW-1185">Reference proteome</keyword>
<protein>
    <submittedName>
        <fullName evidence="9">Uncharacterized protein</fullName>
    </submittedName>
</protein>
<evidence type="ECO:0000256" key="3">
    <source>
        <dbReference type="ARBA" id="ARBA00022448"/>
    </source>
</evidence>
<accession>A0A1C7LS32</accession>
<feature type="transmembrane region" description="Helical" evidence="8">
    <location>
        <begin position="714"/>
        <end position="736"/>
    </location>
</feature>
<dbReference type="GO" id="GO:0000329">
    <property type="term" value="C:fungal-type vacuole membrane"/>
    <property type="evidence" value="ECO:0007669"/>
    <property type="project" value="TreeGrafter"/>
</dbReference>
<organism evidence="9 10">
    <name type="scientific">Grifola frondosa</name>
    <name type="common">Maitake</name>
    <name type="synonym">Polyporus frondosus</name>
    <dbReference type="NCBI Taxonomy" id="5627"/>
    <lineage>
        <taxon>Eukaryota</taxon>
        <taxon>Fungi</taxon>
        <taxon>Dikarya</taxon>
        <taxon>Basidiomycota</taxon>
        <taxon>Agaricomycotina</taxon>
        <taxon>Agaricomycetes</taxon>
        <taxon>Polyporales</taxon>
        <taxon>Grifolaceae</taxon>
        <taxon>Grifola</taxon>
    </lineage>
</organism>
<reference evidence="9 10" key="1">
    <citation type="submission" date="2016-03" db="EMBL/GenBank/DDBJ databases">
        <title>Whole genome sequencing of Grifola frondosa 9006-11.</title>
        <authorList>
            <person name="Min B."/>
            <person name="Park H."/>
            <person name="Kim J.-G."/>
            <person name="Cho H."/>
            <person name="Oh Y.-L."/>
            <person name="Kong W.-S."/>
            <person name="Choi I.-G."/>
        </authorList>
    </citation>
    <scope>NUCLEOTIDE SEQUENCE [LARGE SCALE GENOMIC DNA]</scope>
    <source>
        <strain evidence="9 10">9006-11</strain>
    </source>
</reference>
<feature type="transmembrane region" description="Helical" evidence="8">
    <location>
        <begin position="577"/>
        <end position="598"/>
    </location>
</feature>
<feature type="transmembrane region" description="Helical" evidence="8">
    <location>
        <begin position="195"/>
        <end position="213"/>
    </location>
</feature>
<keyword evidence="6 8" id="KW-0472">Membrane</keyword>
<dbReference type="AlphaFoldDB" id="A0A1C7LS32"/>
<dbReference type="PANTHER" id="PTHR31645:SF3">
    <property type="entry name" value="OLIGOPEPTIDE TRANSPORTER"/>
    <property type="match status" value="1"/>
</dbReference>
<proteinExistence type="inferred from homology"/>
<comment type="similarity">
    <text evidence="2">Belongs to the oligopeptide OPT transporter family.</text>
</comment>
<evidence type="ECO:0000256" key="6">
    <source>
        <dbReference type="ARBA" id="ARBA00023136"/>
    </source>
</evidence>
<keyword evidence="3" id="KW-0813">Transport</keyword>
<dbReference type="STRING" id="5627.A0A1C7LS32"/>
<evidence type="ECO:0000256" key="8">
    <source>
        <dbReference type="SAM" id="Phobius"/>
    </source>
</evidence>
<dbReference type="InterPro" id="IPR045035">
    <property type="entry name" value="YSL-like"/>
</dbReference>
<keyword evidence="5 8" id="KW-1133">Transmembrane helix</keyword>
<feature type="transmembrane region" description="Helical" evidence="8">
    <location>
        <begin position="484"/>
        <end position="502"/>
    </location>
</feature>
<comment type="subcellular location">
    <subcellularLocation>
        <location evidence="1">Membrane</location>
        <topology evidence="1">Multi-pass membrane protein</topology>
    </subcellularLocation>
</comment>
<evidence type="ECO:0000256" key="2">
    <source>
        <dbReference type="ARBA" id="ARBA00008807"/>
    </source>
</evidence>
<keyword evidence="4 8" id="KW-0812">Transmembrane</keyword>
<dbReference type="OMA" id="CATNLYA"/>
<dbReference type="PANTHER" id="PTHR31645">
    <property type="entry name" value="OLIGOPEPTIDE TRANSPORTER YGL114W-RELATED"/>
    <property type="match status" value="1"/>
</dbReference>
<feature type="region of interest" description="Disordered" evidence="7">
    <location>
        <begin position="1"/>
        <end position="38"/>
    </location>
</feature>
<feature type="transmembrane region" description="Helical" evidence="8">
    <location>
        <begin position="675"/>
        <end position="702"/>
    </location>
</feature>
<dbReference type="Proteomes" id="UP000092993">
    <property type="component" value="Unassembled WGS sequence"/>
</dbReference>
<dbReference type="Pfam" id="PF03169">
    <property type="entry name" value="OPT"/>
    <property type="match status" value="1"/>
</dbReference>
<comment type="caution">
    <text evidence="9">The sequence shown here is derived from an EMBL/GenBank/DDBJ whole genome shotgun (WGS) entry which is preliminary data.</text>
</comment>
<dbReference type="EMBL" id="LUGG01000023">
    <property type="protein sequence ID" value="OBZ67655.1"/>
    <property type="molecule type" value="Genomic_DNA"/>
</dbReference>
<evidence type="ECO:0000256" key="5">
    <source>
        <dbReference type="ARBA" id="ARBA00022989"/>
    </source>
</evidence>
<feature type="transmembrane region" description="Helical" evidence="8">
    <location>
        <begin position="643"/>
        <end position="663"/>
    </location>
</feature>
<dbReference type="NCBIfam" id="TIGR00728">
    <property type="entry name" value="OPT_sfam"/>
    <property type="match status" value="1"/>
</dbReference>
<evidence type="ECO:0000256" key="4">
    <source>
        <dbReference type="ARBA" id="ARBA00022692"/>
    </source>
</evidence>
<feature type="transmembrane region" description="Helical" evidence="8">
    <location>
        <begin position="395"/>
        <end position="414"/>
    </location>
</feature>
<sequence length="759" mass="82211">MSSAVYEAESGLSELRRQDSSHDSTDEKHPHHDEFAAEEQINMHDISKPFPKEPDEIEETHQLTIRAVFVGCCLGAVVGASNIYLGLKTGFTFGPQVPLRRAFLTIKLILYICADSHNLQAIFGYAILKPLSKALPESGIIGRLFGGPFGPKENCTVQSAATAAGGLGILFVSAVPALYRLHLMSVVPKDDVGKLIALIMCAGFFGVFFVIPLRKYYIVKQKLTFPTPAATAYTIRSLHNTRTGAAAAKKKSLALLYSFASTFVFKVMTGYAPGILYDWHIGWTLYRIGFTSIISLDNYGWWIECARYVVLFTSLIDLRHSYSRVLRAGMFSGLNASWSFLLGCVLSWGIIAPSLVKNGLAFGKSTSDSFPTVSYIGLSFDDPALYVTHPSPRYWLLWPGILIMLLYSFADLVMNSRSLINDMRRGGINFNVISWFRQSDDVDEKDEDLSPREDRVPTLWWTVGLSLSVIMCCAILATMFNMNVGEAILSLLLGFLFSFIGVQSAGTTDINPVTTVAKASQLIFGGIGKGIGLAQAPAQTMNLSAGVIAAGSAAQSTDMTGDLKTGYLLRAKPRNQFVAQLCGAIVAVFLNTGLFILFTTATPCIMYPPPSGECTYGAPSVAAWAAVAVAVSAPKLPIPPSSGYTAIALGVLAVITVIVKNLWIPKKYWHWVPNWNAIGLGFVVPQVYYAIAMAAGSLFNYFWLRRNPAGYDMYMFAVAAGFLAGEGLGGVFQALLAVAKVDGSYFGTAIGCPGFSFCG</sequence>
<evidence type="ECO:0000313" key="9">
    <source>
        <dbReference type="EMBL" id="OBZ67655.1"/>
    </source>
</evidence>
<gene>
    <name evidence="9" type="ORF">A0H81_12190</name>
</gene>
<feature type="transmembrane region" description="Helical" evidence="8">
    <location>
        <begin position="63"/>
        <end position="87"/>
    </location>
</feature>
<feature type="compositionally biased region" description="Basic and acidic residues" evidence="7">
    <location>
        <begin position="14"/>
        <end position="38"/>
    </location>
</feature>
<evidence type="ECO:0000256" key="7">
    <source>
        <dbReference type="SAM" id="MobiDB-lite"/>
    </source>
</evidence>
<evidence type="ECO:0000256" key="1">
    <source>
        <dbReference type="ARBA" id="ARBA00004141"/>
    </source>
</evidence>
<feature type="transmembrane region" description="Helical" evidence="8">
    <location>
        <begin position="459"/>
        <end position="478"/>
    </location>
</feature>
<feature type="transmembrane region" description="Helical" evidence="8">
    <location>
        <begin position="330"/>
        <end position="351"/>
    </location>
</feature>